<dbReference type="OrthoDB" id="1450918at2"/>
<dbReference type="AlphaFoldDB" id="A0A3E1Q6C2"/>
<feature type="transmembrane region" description="Helical" evidence="1">
    <location>
        <begin position="44"/>
        <end position="64"/>
    </location>
</feature>
<evidence type="ECO:0008006" key="4">
    <source>
        <dbReference type="Google" id="ProtNLM"/>
    </source>
</evidence>
<keyword evidence="3" id="KW-1185">Reference proteome</keyword>
<reference evidence="2 3" key="1">
    <citation type="journal article" date="2007" name="Int. J. Syst. Evol. Microbiol.">
        <title>Marixanthomonas ophiurae gen. nov., sp. nov., a marine bacterium of the family Flavobacteriaceae isolated from a deep-sea brittle star.</title>
        <authorList>
            <person name="Romanenko L.A."/>
            <person name="Uchino M."/>
            <person name="Frolova G.M."/>
            <person name="Mikhailov V.V."/>
        </authorList>
    </citation>
    <scope>NUCLEOTIDE SEQUENCE [LARGE SCALE GENOMIC DNA]</scope>
    <source>
        <strain evidence="2 3">KMM 3046</strain>
    </source>
</reference>
<organism evidence="2 3">
    <name type="scientific">Marixanthomonas ophiurae</name>
    <dbReference type="NCBI Taxonomy" id="387659"/>
    <lineage>
        <taxon>Bacteria</taxon>
        <taxon>Pseudomonadati</taxon>
        <taxon>Bacteroidota</taxon>
        <taxon>Flavobacteriia</taxon>
        <taxon>Flavobacteriales</taxon>
        <taxon>Flavobacteriaceae</taxon>
        <taxon>Marixanthomonas</taxon>
    </lineage>
</organism>
<keyword evidence="1" id="KW-0812">Transmembrane</keyword>
<evidence type="ECO:0000256" key="1">
    <source>
        <dbReference type="SAM" id="Phobius"/>
    </source>
</evidence>
<dbReference type="RefSeq" id="WP_117159617.1">
    <property type="nucleotide sequence ID" value="NZ_QVID01000002.1"/>
</dbReference>
<protein>
    <recommendedName>
        <fullName evidence="4">Molybdenum ABC transporter permease</fullName>
    </recommendedName>
</protein>
<evidence type="ECO:0000313" key="2">
    <source>
        <dbReference type="EMBL" id="RFN57669.1"/>
    </source>
</evidence>
<gene>
    <name evidence="2" type="ORF">DZ858_10470</name>
</gene>
<proteinExistence type="predicted"/>
<accession>A0A3E1Q6C2</accession>
<keyword evidence="1" id="KW-0472">Membrane</keyword>
<dbReference type="Proteomes" id="UP000261082">
    <property type="component" value="Unassembled WGS sequence"/>
</dbReference>
<keyword evidence="1" id="KW-1133">Transmembrane helix</keyword>
<sequence>MENIWILAIALFLGITFLFWRTTRAHFRKESGNKTWNQWGTRTFYWQGAIFVGVGGTFFILYLLKWTHVLTF</sequence>
<comment type="caution">
    <text evidence="2">The sequence shown here is derived from an EMBL/GenBank/DDBJ whole genome shotgun (WGS) entry which is preliminary data.</text>
</comment>
<feature type="transmembrane region" description="Helical" evidence="1">
    <location>
        <begin position="6"/>
        <end position="23"/>
    </location>
</feature>
<dbReference type="EMBL" id="QVID01000002">
    <property type="protein sequence ID" value="RFN57669.1"/>
    <property type="molecule type" value="Genomic_DNA"/>
</dbReference>
<name>A0A3E1Q6C2_9FLAO</name>
<evidence type="ECO:0000313" key="3">
    <source>
        <dbReference type="Proteomes" id="UP000261082"/>
    </source>
</evidence>